<accession>A0AAN0NG08</accession>
<reference evidence="2 3" key="1">
    <citation type="submission" date="2024-04" db="EMBL/GenBank/DDBJ databases">
        <title>Phylogenomic analyses of a clade within the roseobacter group suggest taxonomic reassignments of species of the genera Aestuariivita, Citreicella, Loktanella, Nautella, Pelagibaca, Ruegeria, Thalassobius, Thiobacimonas and Tropicibacter, and the proposal o.</title>
        <authorList>
            <person name="Jeon C.O."/>
        </authorList>
    </citation>
    <scope>NUCLEOTIDE SEQUENCE [LARGE SCALE GENOMIC DNA]</scope>
    <source>
        <strain evidence="2 3">G8-12</strain>
    </source>
</reference>
<keyword evidence="3" id="KW-1185">Reference proteome</keyword>
<feature type="transmembrane region" description="Helical" evidence="1">
    <location>
        <begin position="252"/>
        <end position="270"/>
    </location>
</feature>
<evidence type="ECO:0000313" key="3">
    <source>
        <dbReference type="Proteomes" id="UP001451782"/>
    </source>
</evidence>
<keyword evidence="1" id="KW-0812">Transmembrane</keyword>
<feature type="transmembrane region" description="Helical" evidence="1">
    <location>
        <begin position="147"/>
        <end position="172"/>
    </location>
</feature>
<dbReference type="RefSeq" id="WP_342070866.1">
    <property type="nucleotide sequence ID" value="NZ_CP151762.1"/>
</dbReference>
<gene>
    <name evidence="2" type="ORF">AABB28_04225</name>
</gene>
<evidence type="ECO:0000256" key="1">
    <source>
        <dbReference type="SAM" id="Phobius"/>
    </source>
</evidence>
<feature type="transmembrane region" description="Helical" evidence="1">
    <location>
        <begin position="51"/>
        <end position="79"/>
    </location>
</feature>
<feature type="transmembrane region" description="Helical" evidence="1">
    <location>
        <begin position="116"/>
        <end position="135"/>
    </location>
</feature>
<name>A0AAN0NG08_9RHOB</name>
<keyword evidence="1" id="KW-1133">Transmembrane helix</keyword>
<dbReference type="AlphaFoldDB" id="A0AAN0NG08"/>
<dbReference type="EMBL" id="CP151762">
    <property type="protein sequence ID" value="WZU64502.1"/>
    <property type="molecule type" value="Genomic_DNA"/>
</dbReference>
<protein>
    <recommendedName>
        <fullName evidence="4">DUF2306 domain-containing protein</fullName>
    </recommendedName>
</protein>
<organism evidence="2 3">
    <name type="scientific">Yoonia algicola</name>
    <dbReference type="NCBI Taxonomy" id="3137368"/>
    <lineage>
        <taxon>Bacteria</taxon>
        <taxon>Pseudomonadati</taxon>
        <taxon>Pseudomonadota</taxon>
        <taxon>Alphaproteobacteria</taxon>
        <taxon>Rhodobacterales</taxon>
        <taxon>Paracoccaceae</taxon>
        <taxon>Yoonia</taxon>
    </lineage>
</organism>
<keyword evidence="1" id="KW-0472">Membrane</keyword>
<evidence type="ECO:0000313" key="2">
    <source>
        <dbReference type="EMBL" id="WZU64502.1"/>
    </source>
</evidence>
<feature type="transmembrane region" description="Helical" evidence="1">
    <location>
        <begin position="184"/>
        <end position="204"/>
    </location>
</feature>
<evidence type="ECO:0008006" key="4">
    <source>
        <dbReference type="Google" id="ProtNLM"/>
    </source>
</evidence>
<feature type="transmembrane region" description="Helical" evidence="1">
    <location>
        <begin position="216"/>
        <end position="240"/>
    </location>
</feature>
<sequence length="281" mass="30680">MLRQHHCPKCHCGHSKCTRRPARTKGRNLYVREGSNFTAIDVRPQPQRTPMIILVTLTTIAHIASGAIAVLMGAITLAVRKGARSHVNAGRVFTVCMGLSSLLGAILGLIKFETFYITFHAGVLGMTLVLSGWLLARSQSGHRKGSFVALGCVNFLNTAGLVTAGFCALTLPEQTLRGFAAADYFFLAGMAGIALVNDLVILLRKALSDRHRIAQHLWRMCLGFFIAAGSAFTGPGASIFPKVVRDSGLLSLPEFTIIALMLFWLVRILFGRRRRPLLTRH</sequence>
<dbReference type="KEGG" id="yag:AABB28_04225"/>
<dbReference type="Proteomes" id="UP001451782">
    <property type="component" value="Chromosome"/>
</dbReference>
<feature type="transmembrane region" description="Helical" evidence="1">
    <location>
        <begin position="91"/>
        <end position="110"/>
    </location>
</feature>
<proteinExistence type="predicted"/>